<reference evidence="3 4" key="1">
    <citation type="submission" date="2018-03" db="EMBL/GenBank/DDBJ databases">
        <authorList>
            <person name="Keele B.F."/>
        </authorList>
    </citation>
    <scope>NUCLEOTIDE SEQUENCE [LARGE SCALE GENOMIC DNA]</scope>
    <source>
        <strain evidence="3 4">CECT 8626</strain>
    </source>
</reference>
<protein>
    <recommendedName>
        <fullName evidence="2">DUF302 domain-containing protein</fullName>
    </recommendedName>
</protein>
<feature type="chain" id="PRO_5015356649" description="DUF302 domain-containing protein" evidence="1">
    <location>
        <begin position="32"/>
        <end position="166"/>
    </location>
</feature>
<dbReference type="OrthoDB" id="9799367at2"/>
<proteinExistence type="predicted"/>
<dbReference type="CDD" id="cd14797">
    <property type="entry name" value="DUF302"/>
    <property type="match status" value="1"/>
</dbReference>
<accession>A0A2R8B4G6</accession>
<dbReference type="Proteomes" id="UP000244924">
    <property type="component" value="Unassembled WGS sequence"/>
</dbReference>
<evidence type="ECO:0000256" key="1">
    <source>
        <dbReference type="SAM" id="SignalP"/>
    </source>
</evidence>
<dbReference type="RefSeq" id="WP_108851958.1">
    <property type="nucleotide sequence ID" value="NZ_OMOQ01000001.1"/>
</dbReference>
<dbReference type="InterPro" id="IPR005180">
    <property type="entry name" value="DUF302"/>
</dbReference>
<dbReference type="Pfam" id="PF03625">
    <property type="entry name" value="DUF302"/>
    <property type="match status" value="1"/>
</dbReference>
<feature type="signal peptide" evidence="1">
    <location>
        <begin position="1"/>
        <end position="31"/>
    </location>
</feature>
<name>A0A2R8B4G6_9RHOB</name>
<evidence type="ECO:0000259" key="2">
    <source>
        <dbReference type="Pfam" id="PF03625"/>
    </source>
</evidence>
<keyword evidence="1" id="KW-0732">Signal</keyword>
<dbReference type="EMBL" id="OMOQ01000001">
    <property type="protein sequence ID" value="SPH17519.1"/>
    <property type="molecule type" value="Genomic_DNA"/>
</dbReference>
<organism evidence="3 4">
    <name type="scientific">Albidovulum aquaemixtae</name>
    <dbReference type="NCBI Taxonomy" id="1542388"/>
    <lineage>
        <taxon>Bacteria</taxon>
        <taxon>Pseudomonadati</taxon>
        <taxon>Pseudomonadota</taxon>
        <taxon>Alphaproteobacteria</taxon>
        <taxon>Rhodobacterales</taxon>
        <taxon>Paracoccaceae</taxon>
        <taxon>Albidovulum</taxon>
    </lineage>
</organism>
<keyword evidence="4" id="KW-1185">Reference proteome</keyword>
<dbReference type="SUPFAM" id="SSF103247">
    <property type="entry name" value="TT1751-like"/>
    <property type="match status" value="1"/>
</dbReference>
<feature type="domain" description="DUF302" evidence="2">
    <location>
        <begin position="74"/>
        <end position="133"/>
    </location>
</feature>
<evidence type="ECO:0000313" key="4">
    <source>
        <dbReference type="Proteomes" id="UP000244924"/>
    </source>
</evidence>
<dbReference type="PANTHER" id="PTHR38342:SF2">
    <property type="entry name" value="INNER MEMBRANE OR EXPORTED"/>
    <property type="match status" value="1"/>
</dbReference>
<dbReference type="AlphaFoldDB" id="A0A2R8B4G6"/>
<dbReference type="PANTHER" id="PTHR38342">
    <property type="entry name" value="SLR5037 PROTEIN"/>
    <property type="match status" value="1"/>
</dbReference>
<evidence type="ECO:0000313" key="3">
    <source>
        <dbReference type="EMBL" id="SPH17519.1"/>
    </source>
</evidence>
<dbReference type="InterPro" id="IPR035923">
    <property type="entry name" value="TT1751-like_sf"/>
</dbReference>
<sequence length="166" mass="17967">MKRRQFSNVVAGLAALSAIALVVPASRQVDAADATLPGDGIVRAKSAYPMADTIDRITDDLKAKNIILFDVIDQAKLGRDAGIDLNPSALVVFGNPPLGAQFLTAKAESGLDWPVRLLVFEDSEGQVWMAYTDFQWIARRHNITNRVEQFAMASEVIASIVSSATH</sequence>
<gene>
    <name evidence="3" type="ORF">DEA8626_01042</name>
</gene>
<dbReference type="Gene3D" id="3.30.310.70">
    <property type="entry name" value="TT1751-like domain"/>
    <property type="match status" value="1"/>
</dbReference>